<evidence type="ECO:0000313" key="2">
    <source>
        <dbReference type="Proteomes" id="UP001147700"/>
    </source>
</evidence>
<organism evidence="1 2">
    <name type="scientific">Solirubrobacter deserti</name>
    <dbReference type="NCBI Taxonomy" id="2282478"/>
    <lineage>
        <taxon>Bacteria</taxon>
        <taxon>Bacillati</taxon>
        <taxon>Actinomycetota</taxon>
        <taxon>Thermoleophilia</taxon>
        <taxon>Solirubrobacterales</taxon>
        <taxon>Solirubrobacteraceae</taxon>
        <taxon>Solirubrobacter</taxon>
    </lineage>
</organism>
<accession>A0ABT4RSA6</accession>
<proteinExistence type="predicted"/>
<evidence type="ECO:0000313" key="1">
    <source>
        <dbReference type="EMBL" id="MDA0141457.1"/>
    </source>
</evidence>
<gene>
    <name evidence="1" type="ORF">OJ962_28445</name>
</gene>
<dbReference type="RefSeq" id="WP_202951970.1">
    <property type="nucleotide sequence ID" value="NZ_JAPCID010000057.1"/>
</dbReference>
<reference evidence="1" key="1">
    <citation type="submission" date="2022-10" db="EMBL/GenBank/DDBJ databases">
        <title>The WGS of Solirubrobacter sp. CPCC 204708.</title>
        <authorList>
            <person name="Jiang Z."/>
        </authorList>
    </citation>
    <scope>NUCLEOTIDE SEQUENCE</scope>
    <source>
        <strain evidence="1">CPCC 204708</strain>
    </source>
</reference>
<name>A0ABT4RSA6_9ACTN</name>
<dbReference type="Proteomes" id="UP001147700">
    <property type="component" value="Unassembled WGS sequence"/>
</dbReference>
<protein>
    <submittedName>
        <fullName evidence="1">Uncharacterized protein</fullName>
    </submittedName>
</protein>
<dbReference type="EMBL" id="JAPCID010000057">
    <property type="protein sequence ID" value="MDA0141457.1"/>
    <property type="molecule type" value="Genomic_DNA"/>
</dbReference>
<comment type="caution">
    <text evidence="1">The sequence shown here is derived from an EMBL/GenBank/DDBJ whole genome shotgun (WGS) entry which is preliminary data.</text>
</comment>
<sequence>MRRLEVLDTDGGVWLLPDAVELWPSTPSMIFRLLTSLLPRDHELAHDA</sequence>
<keyword evidence="2" id="KW-1185">Reference proteome</keyword>